<dbReference type="GeneID" id="19117768"/>
<protein>
    <submittedName>
        <fullName evidence="1">Uncharacterized protein</fullName>
    </submittedName>
</protein>
<organism evidence="1 2">
    <name type="scientific">Bipolaris oryzae ATCC 44560</name>
    <dbReference type="NCBI Taxonomy" id="930090"/>
    <lineage>
        <taxon>Eukaryota</taxon>
        <taxon>Fungi</taxon>
        <taxon>Dikarya</taxon>
        <taxon>Ascomycota</taxon>
        <taxon>Pezizomycotina</taxon>
        <taxon>Dothideomycetes</taxon>
        <taxon>Pleosporomycetidae</taxon>
        <taxon>Pleosporales</taxon>
        <taxon>Pleosporineae</taxon>
        <taxon>Pleosporaceae</taxon>
        <taxon>Bipolaris</taxon>
    </lineage>
</organism>
<dbReference type="AlphaFoldDB" id="W6Z774"/>
<sequence length="64" mass="6736">VCVPATLFHVLSCSTGQTEAGHKAVVAATVMTVTPELALRNANTYPASQTVKQITFMQCNASPE</sequence>
<evidence type="ECO:0000313" key="2">
    <source>
        <dbReference type="Proteomes" id="UP000054032"/>
    </source>
</evidence>
<dbReference type="RefSeq" id="XP_007690093.1">
    <property type="nucleotide sequence ID" value="XM_007691903.1"/>
</dbReference>
<proteinExistence type="predicted"/>
<dbReference type="EMBL" id="KI964030">
    <property type="protein sequence ID" value="EUC43409.1"/>
    <property type="molecule type" value="Genomic_DNA"/>
</dbReference>
<dbReference type="KEGG" id="bor:COCMIDRAFT_100910"/>
<gene>
    <name evidence="1" type="ORF">COCMIDRAFT_100910</name>
</gene>
<dbReference type="Proteomes" id="UP000054032">
    <property type="component" value="Unassembled WGS sequence"/>
</dbReference>
<evidence type="ECO:0000313" key="1">
    <source>
        <dbReference type="EMBL" id="EUC43409.1"/>
    </source>
</evidence>
<feature type="non-terminal residue" evidence="1">
    <location>
        <position position="1"/>
    </location>
</feature>
<name>W6Z774_COCMI</name>
<keyword evidence="2" id="KW-1185">Reference proteome</keyword>
<dbReference type="HOGENOM" id="CLU_2775758_0_0_1"/>
<accession>W6Z774</accession>
<reference evidence="1 2" key="1">
    <citation type="journal article" date="2013" name="PLoS Genet.">
        <title>Comparative genome structure, secondary metabolite, and effector coding capacity across Cochliobolus pathogens.</title>
        <authorList>
            <person name="Condon B.J."/>
            <person name="Leng Y."/>
            <person name="Wu D."/>
            <person name="Bushley K.E."/>
            <person name="Ohm R.A."/>
            <person name="Otillar R."/>
            <person name="Martin J."/>
            <person name="Schackwitz W."/>
            <person name="Grimwood J."/>
            <person name="MohdZainudin N."/>
            <person name="Xue C."/>
            <person name="Wang R."/>
            <person name="Manning V.A."/>
            <person name="Dhillon B."/>
            <person name="Tu Z.J."/>
            <person name="Steffenson B.J."/>
            <person name="Salamov A."/>
            <person name="Sun H."/>
            <person name="Lowry S."/>
            <person name="LaButti K."/>
            <person name="Han J."/>
            <person name="Copeland A."/>
            <person name="Lindquist E."/>
            <person name="Barry K."/>
            <person name="Schmutz J."/>
            <person name="Baker S.E."/>
            <person name="Ciuffetti L.M."/>
            <person name="Grigoriev I.V."/>
            <person name="Zhong S."/>
            <person name="Turgeon B.G."/>
        </authorList>
    </citation>
    <scope>NUCLEOTIDE SEQUENCE [LARGE SCALE GENOMIC DNA]</scope>
    <source>
        <strain evidence="1 2">ATCC 44560</strain>
    </source>
</reference>